<proteinExistence type="inferred from homology"/>
<keyword evidence="3" id="KW-1185">Reference proteome</keyword>
<dbReference type="GO" id="GO:0030014">
    <property type="term" value="C:CCR4-NOT complex"/>
    <property type="evidence" value="ECO:0007669"/>
    <property type="project" value="InterPro"/>
</dbReference>
<evidence type="ECO:0000313" key="2">
    <source>
        <dbReference type="EMBL" id="CAG8466307.1"/>
    </source>
</evidence>
<sequence length="758" mass="87116">MTSIDKEIASIATKYFCERKYDAALESLELLAGRPETTVTTTINLEGTEEKKIQEQENIDPIILHNLAVTRYYKSNTLQHQALYEALEDVLSKIQANNASGGVALSAYGVIRDKKTEVTTSGELTNINLVNNKLECDNVPSFSFPEEQNNKHYKKQNISSATTQEHLVNTDEDLDAAASEEDEATNGIGSYRSSFSKNIPHFIDEAIPLYNKAVIYFQLKRYEGARGIIEPFLRDNIDRLEGYVACRMSWLLMEVYIELCEPNKASQVLKWLELKLKDAKSNKNSLFEERDKKLLKNSEYNRADHCNDQGKFLFDRIQTKEKQPEGPTKVKSDDKVSISNVFPNILVTVPSNYGSPEFAFHALKKRINALYHNKVDQTKYNYQQQHANINSHIESNNKLVDSDDSSKIITNNESPDYNISDIGIESELNRAYREAYSEYLRKNYQKSFKIMESCNKVDSRANRHEMGLLKSEQWIKLYYNNIGCLHFMQRKFALASLYFSKARKYNSDLLEKYGNDELSDQLDGLSYLANGMYENALQCFEKAAEVREIQSSPWVWIRIGECCLSIYDQITSFGGKEIVNKERFSAVSGSFPPDPGDVDHHHPHRPLLDYAISSFQNALIHPILNNNSNDHPNPSTLDVTSNVEIPRQHQKYQDASRRTFSSMTFQETVIIRRTVMIKLAYAQIRNRLYSKALAISQRIIDEIDQESSSNIENEIDTTDKDEIITNNRVRNLACSYAVYCRRWLNSLTHKNHNNNNHR</sequence>
<gene>
    <name evidence="2" type="ORF">ALEPTO_LOCUS1794</name>
</gene>
<comment type="similarity">
    <text evidence="1">Belongs to the CNOT10 family.</text>
</comment>
<dbReference type="PANTHER" id="PTHR12979">
    <property type="entry name" value="CCR4-NOT TRANSCRIPTION COMPLEX SUBUNIT 10"/>
    <property type="match status" value="1"/>
</dbReference>
<dbReference type="Proteomes" id="UP000789508">
    <property type="component" value="Unassembled WGS sequence"/>
</dbReference>
<comment type="caution">
    <text evidence="2">The sequence shown here is derived from an EMBL/GenBank/DDBJ whole genome shotgun (WGS) entry which is preliminary data.</text>
</comment>
<evidence type="ECO:0000256" key="1">
    <source>
        <dbReference type="ARBA" id="ARBA00010080"/>
    </source>
</evidence>
<protein>
    <submittedName>
        <fullName evidence="2">6454_t:CDS:1</fullName>
    </submittedName>
</protein>
<dbReference type="OrthoDB" id="25157at2759"/>
<dbReference type="PANTHER" id="PTHR12979:SF5">
    <property type="entry name" value="CCR4-NOT TRANSCRIPTION COMPLEX SUBUNIT 10"/>
    <property type="match status" value="1"/>
</dbReference>
<dbReference type="GO" id="GO:0006402">
    <property type="term" value="P:mRNA catabolic process"/>
    <property type="evidence" value="ECO:0007669"/>
    <property type="project" value="TreeGrafter"/>
</dbReference>
<dbReference type="GO" id="GO:0017148">
    <property type="term" value="P:negative regulation of translation"/>
    <property type="evidence" value="ECO:0007669"/>
    <property type="project" value="TreeGrafter"/>
</dbReference>
<dbReference type="AlphaFoldDB" id="A0A9N8VZZ0"/>
<dbReference type="Gene3D" id="1.25.40.10">
    <property type="entry name" value="Tetratricopeptide repeat domain"/>
    <property type="match status" value="1"/>
</dbReference>
<dbReference type="SUPFAM" id="SSF48452">
    <property type="entry name" value="TPR-like"/>
    <property type="match status" value="1"/>
</dbReference>
<dbReference type="InterPro" id="IPR011990">
    <property type="entry name" value="TPR-like_helical_dom_sf"/>
</dbReference>
<name>A0A9N8VZZ0_9GLOM</name>
<accession>A0A9N8VZZ0</accession>
<reference evidence="2" key="1">
    <citation type="submission" date="2021-06" db="EMBL/GenBank/DDBJ databases">
        <authorList>
            <person name="Kallberg Y."/>
            <person name="Tangrot J."/>
            <person name="Rosling A."/>
        </authorList>
    </citation>
    <scope>NUCLEOTIDE SEQUENCE</scope>
    <source>
        <strain evidence="2">FL130A</strain>
    </source>
</reference>
<organism evidence="2 3">
    <name type="scientific">Ambispora leptoticha</name>
    <dbReference type="NCBI Taxonomy" id="144679"/>
    <lineage>
        <taxon>Eukaryota</taxon>
        <taxon>Fungi</taxon>
        <taxon>Fungi incertae sedis</taxon>
        <taxon>Mucoromycota</taxon>
        <taxon>Glomeromycotina</taxon>
        <taxon>Glomeromycetes</taxon>
        <taxon>Archaeosporales</taxon>
        <taxon>Ambisporaceae</taxon>
        <taxon>Ambispora</taxon>
    </lineage>
</organism>
<dbReference type="InterPro" id="IPR039740">
    <property type="entry name" value="CNOT10"/>
</dbReference>
<dbReference type="EMBL" id="CAJVPS010000220">
    <property type="protein sequence ID" value="CAG8466307.1"/>
    <property type="molecule type" value="Genomic_DNA"/>
</dbReference>
<evidence type="ECO:0000313" key="3">
    <source>
        <dbReference type="Proteomes" id="UP000789508"/>
    </source>
</evidence>